<dbReference type="Gene3D" id="1.25.40.10">
    <property type="entry name" value="Tetratricopeptide repeat domain"/>
    <property type="match status" value="1"/>
</dbReference>
<feature type="domain" description="HTH luxR-type" evidence="1">
    <location>
        <begin position="817"/>
        <end position="882"/>
    </location>
</feature>
<organism evidence="2 3">
    <name type="scientific">Dictyobacter alpinus</name>
    <dbReference type="NCBI Taxonomy" id="2014873"/>
    <lineage>
        <taxon>Bacteria</taxon>
        <taxon>Bacillati</taxon>
        <taxon>Chloroflexota</taxon>
        <taxon>Ktedonobacteria</taxon>
        <taxon>Ktedonobacterales</taxon>
        <taxon>Dictyobacteraceae</taxon>
        <taxon>Dictyobacter</taxon>
    </lineage>
</organism>
<dbReference type="EMBL" id="BIFT01000002">
    <property type="protein sequence ID" value="GCE31254.1"/>
    <property type="molecule type" value="Genomic_DNA"/>
</dbReference>
<dbReference type="GO" id="GO:0006355">
    <property type="term" value="P:regulation of DNA-templated transcription"/>
    <property type="evidence" value="ECO:0007669"/>
    <property type="project" value="InterPro"/>
</dbReference>
<dbReference type="PANTHER" id="PTHR47691">
    <property type="entry name" value="REGULATOR-RELATED"/>
    <property type="match status" value="1"/>
</dbReference>
<dbReference type="SUPFAM" id="SSF48452">
    <property type="entry name" value="TPR-like"/>
    <property type="match status" value="1"/>
</dbReference>
<dbReference type="PRINTS" id="PR00364">
    <property type="entry name" value="DISEASERSIST"/>
</dbReference>
<reference evidence="3" key="1">
    <citation type="submission" date="2018-12" db="EMBL/GenBank/DDBJ databases">
        <title>Tengunoibacter tsumagoiensis gen. nov., sp. nov., Dictyobacter kobayashii sp. nov., D. alpinus sp. nov., and D. joshuensis sp. nov. and description of Dictyobacteraceae fam. nov. within the order Ktedonobacterales isolated from Tengu-no-mugimeshi.</title>
        <authorList>
            <person name="Wang C.M."/>
            <person name="Zheng Y."/>
            <person name="Sakai Y."/>
            <person name="Toyoda A."/>
            <person name="Minakuchi Y."/>
            <person name="Abe K."/>
            <person name="Yokota A."/>
            <person name="Yabe S."/>
        </authorList>
    </citation>
    <scope>NUCLEOTIDE SEQUENCE [LARGE SCALE GENOMIC DNA]</scope>
    <source>
        <strain evidence="3">Uno16</strain>
    </source>
</reference>
<dbReference type="PROSITE" id="PS00622">
    <property type="entry name" value="HTH_LUXR_1"/>
    <property type="match status" value="1"/>
</dbReference>
<comment type="caution">
    <text evidence="2">The sequence shown here is derived from an EMBL/GenBank/DDBJ whole genome shotgun (WGS) entry which is preliminary data.</text>
</comment>
<dbReference type="PRINTS" id="PR00038">
    <property type="entry name" value="HTHLUXR"/>
</dbReference>
<dbReference type="Gene3D" id="3.40.50.300">
    <property type="entry name" value="P-loop containing nucleotide triphosphate hydrolases"/>
    <property type="match status" value="1"/>
</dbReference>
<sequence length="887" mass="99897">MQYVLTPPTSFLGRSQEIAEIGLLLADPSCRLLTLVGPGGIGKTRLAMEVSSHHQALFPDGIFFVPLAPLSRPEELLAAIIEAMPFHFQEDQRNPHEQFFVYLREKQMARILLILDNFEHLLDGVDIVFDILAATTGIKILVTSRETLNVQEEWVRQVSGLAYPEPGEDIQGKDYSAIHLFLDRARQIGGNFDLEKDWQSMVEICRLVEGMPLAIELAAGWLKTLQPADIAREIQYNLDLLVTRSRNLPARHRSIRSVFSHSWHLMNDDEHAAFQKVSVFRGGFTREAAEAVAGATLPILARLIDQSLLRLNAKGYYEVHELLRQYGAEQLDDTGQAEVVQRAFIDYYLGLLHRLEHDIKTQAQIAALDTIASNFENVRYAWKLAIQQKHFVALHQATESLHCFADMRGHYHDIVALLQEAIERFPPSSTQSQQFIRCCIQVRLARLVLLGNLHITEDLYTQVNACLAMAYTQQDQAEIGFCKLVLGILIVNDAEKRGSKTYAQATTLFRESYNIFIALNDPFYEAEVLAWLSCAEDPVGENSLSLQLIRRSLDLRRQIGDRNGIAWITLNLTNIMLAQIDYPAYEQYARDSLALMNEIGNVKGSLQAMFKLAQATLLKGELEEAWELATNMQALANKVHNLNGITLATDILAFLRCVMDEAYTEGAKLIQTSQSIAPEPFFGSSYDMGTRWGQAMAACGQGQYVTARQHYTTLFWERYNDPGPATICLALEAVAQADEEKLEHATELLGLAFHQSEQVSGWLRRWSLITRLRAELKRQLGEDRYHTAWEQGKQRDLATIIRSLLGESDNASPPLLQQGLLEPLSARELEILGLIEEGLSNREIARRLVLSVGTVKVHTRNIYGKLGVGSRTQALAQATRYNLLKSF</sequence>
<dbReference type="InterPro" id="IPR016032">
    <property type="entry name" value="Sig_transdc_resp-reg_C-effctor"/>
</dbReference>
<proteinExistence type="predicted"/>
<dbReference type="Gene3D" id="1.10.10.10">
    <property type="entry name" value="Winged helix-like DNA-binding domain superfamily/Winged helix DNA-binding domain"/>
    <property type="match status" value="1"/>
</dbReference>
<dbReference type="GO" id="GO:0043531">
    <property type="term" value="F:ADP binding"/>
    <property type="evidence" value="ECO:0007669"/>
    <property type="project" value="InterPro"/>
</dbReference>
<evidence type="ECO:0000313" key="3">
    <source>
        <dbReference type="Proteomes" id="UP000287171"/>
    </source>
</evidence>
<dbReference type="PANTHER" id="PTHR47691:SF3">
    <property type="entry name" value="HTH-TYPE TRANSCRIPTIONAL REGULATOR RV0890C-RELATED"/>
    <property type="match status" value="1"/>
</dbReference>
<dbReference type="SMART" id="SM00421">
    <property type="entry name" value="HTH_LUXR"/>
    <property type="match status" value="1"/>
</dbReference>
<dbReference type="GO" id="GO:0003677">
    <property type="term" value="F:DNA binding"/>
    <property type="evidence" value="ECO:0007669"/>
    <property type="project" value="InterPro"/>
</dbReference>
<evidence type="ECO:0000313" key="2">
    <source>
        <dbReference type="EMBL" id="GCE31254.1"/>
    </source>
</evidence>
<dbReference type="PROSITE" id="PS50043">
    <property type="entry name" value="HTH_LUXR_2"/>
    <property type="match status" value="1"/>
</dbReference>
<dbReference type="InterPro" id="IPR000792">
    <property type="entry name" value="Tscrpt_reg_LuxR_C"/>
</dbReference>
<protein>
    <recommendedName>
        <fullName evidence="1">HTH luxR-type domain-containing protein</fullName>
    </recommendedName>
</protein>
<dbReference type="SUPFAM" id="SSF46894">
    <property type="entry name" value="C-terminal effector domain of the bipartite response regulators"/>
    <property type="match status" value="1"/>
</dbReference>
<dbReference type="InterPro" id="IPR002182">
    <property type="entry name" value="NB-ARC"/>
</dbReference>
<dbReference type="Proteomes" id="UP000287171">
    <property type="component" value="Unassembled WGS sequence"/>
</dbReference>
<dbReference type="Pfam" id="PF00931">
    <property type="entry name" value="NB-ARC"/>
    <property type="match status" value="1"/>
</dbReference>
<dbReference type="SUPFAM" id="SSF52540">
    <property type="entry name" value="P-loop containing nucleoside triphosphate hydrolases"/>
    <property type="match status" value="1"/>
</dbReference>
<gene>
    <name evidence="2" type="ORF">KDA_67380</name>
</gene>
<dbReference type="InterPro" id="IPR011990">
    <property type="entry name" value="TPR-like_helical_dom_sf"/>
</dbReference>
<dbReference type="InterPro" id="IPR036388">
    <property type="entry name" value="WH-like_DNA-bd_sf"/>
</dbReference>
<dbReference type="InterPro" id="IPR027417">
    <property type="entry name" value="P-loop_NTPase"/>
</dbReference>
<dbReference type="CDD" id="cd06170">
    <property type="entry name" value="LuxR_C_like"/>
    <property type="match status" value="1"/>
</dbReference>
<name>A0A402BIN1_9CHLR</name>
<dbReference type="Pfam" id="PF00196">
    <property type="entry name" value="GerE"/>
    <property type="match status" value="1"/>
</dbReference>
<accession>A0A402BIN1</accession>
<dbReference type="AlphaFoldDB" id="A0A402BIN1"/>
<evidence type="ECO:0000259" key="1">
    <source>
        <dbReference type="PROSITE" id="PS50043"/>
    </source>
</evidence>
<keyword evidence="3" id="KW-1185">Reference proteome</keyword>
<dbReference type="RefSeq" id="WP_126631240.1">
    <property type="nucleotide sequence ID" value="NZ_BIFT01000002.1"/>
</dbReference>
<dbReference type="OrthoDB" id="9812579at2"/>